<dbReference type="PANTHER" id="PTHR22773">
    <property type="entry name" value="NADH DEHYDROGENASE"/>
    <property type="match status" value="1"/>
</dbReference>
<keyword evidence="2 5" id="KW-0812">Transmembrane</keyword>
<keyword evidence="3 5" id="KW-1133">Transmembrane helix</keyword>
<dbReference type="GO" id="GO:0050136">
    <property type="term" value="F:NADH dehydrogenase (quinone) (non-electrogenic) activity"/>
    <property type="evidence" value="ECO:0007669"/>
    <property type="project" value="UniProtKB-UniRule"/>
</dbReference>
<evidence type="ECO:0000256" key="1">
    <source>
        <dbReference type="ARBA" id="ARBA00004127"/>
    </source>
</evidence>
<keyword evidence="4 5" id="KW-0472">Membrane</keyword>
<comment type="similarity">
    <text evidence="5">Belongs to the complex I subunit 2 family.</text>
</comment>
<dbReference type="EMBL" id="LT629973">
    <property type="protein sequence ID" value="SEH77588.1"/>
    <property type="molecule type" value="Genomic_DNA"/>
</dbReference>
<evidence type="ECO:0000259" key="7">
    <source>
        <dbReference type="Pfam" id="PF00361"/>
    </source>
</evidence>
<dbReference type="InterPro" id="IPR001750">
    <property type="entry name" value="ND/Mrp_TM"/>
</dbReference>
<dbReference type="RefSeq" id="WP_067777002.1">
    <property type="nucleotide sequence ID" value="NZ_LIGX01000032.1"/>
</dbReference>
<feature type="transmembrane region" description="Helical" evidence="5">
    <location>
        <begin position="372"/>
        <end position="396"/>
    </location>
</feature>
<feature type="transmembrane region" description="Helical" evidence="5">
    <location>
        <begin position="41"/>
        <end position="57"/>
    </location>
</feature>
<dbReference type="EC" id="7.1.1.-" evidence="5"/>
<comment type="catalytic activity">
    <reaction evidence="5">
        <text>a quinone + NADH + 5 H(+)(in) = a quinol + NAD(+) + 4 H(+)(out)</text>
        <dbReference type="Rhea" id="RHEA:57888"/>
        <dbReference type="ChEBI" id="CHEBI:15378"/>
        <dbReference type="ChEBI" id="CHEBI:24646"/>
        <dbReference type="ChEBI" id="CHEBI:57540"/>
        <dbReference type="ChEBI" id="CHEBI:57945"/>
        <dbReference type="ChEBI" id="CHEBI:132124"/>
    </reaction>
</comment>
<gene>
    <name evidence="5" type="primary">nuoN</name>
    <name evidence="8" type="ORF">PYTT_0658</name>
</gene>
<dbReference type="Pfam" id="PF00361">
    <property type="entry name" value="Proton_antipo_M"/>
    <property type="match status" value="1"/>
</dbReference>
<feature type="transmembrane region" description="Helical" evidence="5">
    <location>
        <begin position="453"/>
        <end position="477"/>
    </location>
</feature>
<dbReference type="PATRIC" id="fig|1679444.3.peg.1033"/>
<dbReference type="GO" id="GO:0005886">
    <property type="term" value="C:plasma membrane"/>
    <property type="evidence" value="ECO:0007669"/>
    <property type="project" value="UniProtKB-SubCell"/>
</dbReference>
<keyword evidence="5" id="KW-0813">Transport</keyword>
<feature type="transmembrane region" description="Helical" evidence="5">
    <location>
        <begin position="329"/>
        <end position="352"/>
    </location>
</feature>
<keyword evidence="5" id="KW-1278">Translocase</keyword>
<evidence type="ECO:0000313" key="9">
    <source>
        <dbReference type="Proteomes" id="UP000176204"/>
    </source>
</evidence>
<evidence type="ECO:0000256" key="4">
    <source>
        <dbReference type="ARBA" id="ARBA00023136"/>
    </source>
</evidence>
<comment type="subunit">
    <text evidence="5">NDH-1 is composed of 14 different subunits. Subunits NuoA, H, J, K, L, M, N constitute the membrane sector of the complex.</text>
</comment>
<dbReference type="Proteomes" id="UP000176204">
    <property type="component" value="Chromosome I"/>
</dbReference>
<dbReference type="GO" id="GO:0048038">
    <property type="term" value="F:quinone binding"/>
    <property type="evidence" value="ECO:0007669"/>
    <property type="project" value="UniProtKB-KW"/>
</dbReference>
<feature type="transmembrane region" description="Helical" evidence="5">
    <location>
        <begin position="408"/>
        <end position="433"/>
    </location>
</feature>
<dbReference type="STRING" id="1679444.PYTT_0658"/>
<keyword evidence="5" id="KW-0520">NAD</keyword>
<evidence type="ECO:0000256" key="3">
    <source>
        <dbReference type="ARBA" id="ARBA00022989"/>
    </source>
</evidence>
<dbReference type="OrthoDB" id="9807568at2"/>
<keyword evidence="5" id="KW-1003">Cell membrane</keyword>
<sequence length="482" mass="51527">MIDSLFDGYSLELFTPELFLVGLALVLLMADTFLKKLPKRFLGLAGAVCTLLTAFALQDEIYALLAVVATGLTLLLSFDYAKITNASSNESGTQDGTGEFYILPILACAGISAMTKATDLVMLFVGLEVLTLSSYILVGYYRRNYGSVEAGVKYLVLGAVSTGILVFGAAWYFGMTGTFTLSPTVVAATFLVNDGIAAGLMMAITFLLLGAAFKIGAVPMHVWVPDVYQGAPTPTTAFLSVASKIAGFALLTILLTPFLSYIGATFGYAHRIYTVLAVIAALTLVIGNLGAIAQTNMKRLLGYSSIAQAGFILPLYLQCGHADFDAPYVPFYLAVYMIATMGAFFALAQVRIQRGSEEISAFRALGKTNPRLAFAITVLFASLAGVPLTGGFFAKLSSFITVAEASGFSHACLMCWLFPIMIVCAAAGFYYYFKVIRMMYWETPLEEDKPLSIPPVTGIVLAASVAFLIVCGVLPLFTGPMF</sequence>
<evidence type="ECO:0000256" key="6">
    <source>
        <dbReference type="RuleBase" id="RU000320"/>
    </source>
</evidence>
<evidence type="ECO:0000313" key="8">
    <source>
        <dbReference type="EMBL" id="SEH77588.1"/>
    </source>
</evidence>
<feature type="transmembrane region" description="Helical" evidence="5">
    <location>
        <begin position="185"/>
        <end position="213"/>
    </location>
</feature>
<organism evidence="8 9">
    <name type="scientific">Akkermansia glycaniphila</name>
    <dbReference type="NCBI Taxonomy" id="1679444"/>
    <lineage>
        <taxon>Bacteria</taxon>
        <taxon>Pseudomonadati</taxon>
        <taxon>Verrucomicrobiota</taxon>
        <taxon>Verrucomicrobiia</taxon>
        <taxon>Verrucomicrobiales</taxon>
        <taxon>Akkermansiaceae</taxon>
        <taxon>Akkermansia</taxon>
    </lineage>
</organism>
<dbReference type="InterPro" id="IPR010096">
    <property type="entry name" value="NADH-Q_OxRdtase_suN/2"/>
</dbReference>
<proteinExistence type="inferred from homology"/>
<protein>
    <recommendedName>
        <fullName evidence="5">NADH-quinone oxidoreductase subunit N</fullName>
        <ecNumber evidence="5">7.1.1.-</ecNumber>
    </recommendedName>
    <alternativeName>
        <fullName evidence="5">NADH dehydrogenase I subunit N</fullName>
    </alternativeName>
    <alternativeName>
        <fullName evidence="5">NDH-1 subunit N</fullName>
    </alternativeName>
</protein>
<feature type="transmembrane region" description="Helical" evidence="5">
    <location>
        <begin position="245"/>
        <end position="266"/>
    </location>
</feature>
<comment type="function">
    <text evidence="5">NDH-1 shuttles electrons from NADH, via FMN and iron-sulfur (Fe-S) centers, to quinones in the respiratory chain. The immediate electron acceptor for the enzyme in this species is believed to be ubiquinone. Couples the redox reaction to proton translocation (for every two electrons transferred, four hydrogen ions are translocated across the cytoplasmic membrane), and thus conserves the redox energy in a proton gradient.</text>
</comment>
<accession>A0A1C7PAT5</accession>
<feature type="domain" description="NADH:quinone oxidoreductase/Mrp antiporter transmembrane" evidence="7">
    <location>
        <begin position="117"/>
        <end position="409"/>
    </location>
</feature>
<feature type="transmembrane region" description="Helical" evidence="5">
    <location>
        <begin position="300"/>
        <end position="317"/>
    </location>
</feature>
<comment type="subcellular location">
    <subcellularLocation>
        <location evidence="5">Cell membrane</location>
        <topology evidence="5">Multi-pass membrane protein</topology>
    </subcellularLocation>
    <subcellularLocation>
        <location evidence="1">Endomembrane system</location>
        <topology evidence="1">Multi-pass membrane protein</topology>
    </subcellularLocation>
    <subcellularLocation>
        <location evidence="6">Membrane</location>
        <topology evidence="6">Multi-pass membrane protein</topology>
    </subcellularLocation>
</comment>
<dbReference type="GO" id="GO:0042773">
    <property type="term" value="P:ATP synthesis coupled electron transport"/>
    <property type="evidence" value="ECO:0007669"/>
    <property type="project" value="InterPro"/>
</dbReference>
<dbReference type="GO" id="GO:0012505">
    <property type="term" value="C:endomembrane system"/>
    <property type="evidence" value="ECO:0007669"/>
    <property type="project" value="UniProtKB-SubCell"/>
</dbReference>
<keyword evidence="5" id="KW-0830">Ubiquinone</keyword>
<evidence type="ECO:0000256" key="2">
    <source>
        <dbReference type="ARBA" id="ARBA00022692"/>
    </source>
</evidence>
<feature type="transmembrane region" description="Helical" evidence="5">
    <location>
        <begin position="13"/>
        <end position="34"/>
    </location>
</feature>
<feature type="transmembrane region" description="Helical" evidence="5">
    <location>
        <begin position="123"/>
        <end position="142"/>
    </location>
</feature>
<keyword evidence="9" id="KW-1185">Reference proteome</keyword>
<name>A0A1C7PAT5_9BACT</name>
<dbReference type="HAMAP" id="MF_00445">
    <property type="entry name" value="NDH1_NuoN_1"/>
    <property type="match status" value="1"/>
</dbReference>
<dbReference type="GO" id="GO:0008137">
    <property type="term" value="F:NADH dehydrogenase (ubiquinone) activity"/>
    <property type="evidence" value="ECO:0007669"/>
    <property type="project" value="InterPro"/>
</dbReference>
<feature type="transmembrane region" description="Helical" evidence="5">
    <location>
        <begin position="272"/>
        <end position="293"/>
    </location>
</feature>
<evidence type="ECO:0000256" key="5">
    <source>
        <dbReference type="HAMAP-Rule" id="MF_00445"/>
    </source>
</evidence>
<feature type="transmembrane region" description="Helical" evidence="5">
    <location>
        <begin position="63"/>
        <end position="80"/>
    </location>
</feature>
<dbReference type="AlphaFoldDB" id="A0A1C7PAT5"/>
<dbReference type="KEGG" id="agl:PYTT_0658"/>
<keyword evidence="5" id="KW-0874">Quinone</keyword>
<feature type="transmembrane region" description="Helical" evidence="5">
    <location>
        <begin position="100"/>
        <end position="117"/>
    </location>
</feature>
<feature type="transmembrane region" description="Helical" evidence="5">
    <location>
        <begin position="154"/>
        <end position="173"/>
    </location>
</feature>
<reference evidence="9" key="1">
    <citation type="submission" date="2016-09" db="EMBL/GenBank/DDBJ databases">
        <authorList>
            <person name="Koehorst J."/>
        </authorList>
    </citation>
    <scope>NUCLEOTIDE SEQUENCE [LARGE SCALE GENOMIC DNA]</scope>
</reference>